<dbReference type="PANTHER" id="PTHR33264">
    <property type="entry name" value="EXPRESSED PROTEIN"/>
    <property type="match status" value="1"/>
</dbReference>
<feature type="region of interest" description="Disordered" evidence="1">
    <location>
        <begin position="134"/>
        <end position="168"/>
    </location>
</feature>
<reference evidence="2" key="1">
    <citation type="submission" date="2023-03" db="EMBL/GenBank/DDBJ databases">
        <authorList>
            <person name="Julca I."/>
        </authorList>
    </citation>
    <scope>NUCLEOTIDE SEQUENCE</scope>
</reference>
<keyword evidence="3" id="KW-1185">Reference proteome</keyword>
<dbReference type="PANTHER" id="PTHR33264:SF6">
    <property type="entry name" value="OS01G0638800 PROTEIN"/>
    <property type="match status" value="1"/>
</dbReference>
<organism evidence="2 3">
    <name type="scientific">Oldenlandia corymbosa var. corymbosa</name>
    <dbReference type="NCBI Taxonomy" id="529605"/>
    <lineage>
        <taxon>Eukaryota</taxon>
        <taxon>Viridiplantae</taxon>
        <taxon>Streptophyta</taxon>
        <taxon>Embryophyta</taxon>
        <taxon>Tracheophyta</taxon>
        <taxon>Spermatophyta</taxon>
        <taxon>Magnoliopsida</taxon>
        <taxon>eudicotyledons</taxon>
        <taxon>Gunneridae</taxon>
        <taxon>Pentapetalae</taxon>
        <taxon>asterids</taxon>
        <taxon>lamiids</taxon>
        <taxon>Gentianales</taxon>
        <taxon>Rubiaceae</taxon>
        <taxon>Rubioideae</taxon>
        <taxon>Spermacoceae</taxon>
        <taxon>Hedyotis-Oldenlandia complex</taxon>
        <taxon>Oldenlandia</taxon>
    </lineage>
</organism>
<evidence type="ECO:0000313" key="3">
    <source>
        <dbReference type="Proteomes" id="UP001161247"/>
    </source>
</evidence>
<feature type="region of interest" description="Disordered" evidence="1">
    <location>
        <begin position="1"/>
        <end position="28"/>
    </location>
</feature>
<name>A0AAV1C5M9_OLDCO</name>
<sequence>MNDFSNNYPSPSPSPSPAGDRGTLSTATPPVNCSSRHCCRLGGARHHRHVTNNAVTGAKRRTLEDELYGDPVKCTGKSCKSCTAGVIADCVAVCCCCPCSVVNIMVFTFLKVPWMVGRRILRLGRKRRRKQKCLRAAGEEEDQESGSGAATADDPEEMSGGISRKGRSSFTLSFPSTLTSSSRSRGLDWTGALPEFQLPGDEYYEELKDRPGDQDGAWFEAEQQVWFELHQHHQIGHLGFGRVSFTGIPIPCN</sequence>
<accession>A0AAV1C5M9</accession>
<evidence type="ECO:0000256" key="1">
    <source>
        <dbReference type="SAM" id="MobiDB-lite"/>
    </source>
</evidence>
<gene>
    <name evidence="2" type="ORF">OLC1_LOCUS2032</name>
</gene>
<evidence type="ECO:0000313" key="2">
    <source>
        <dbReference type="EMBL" id="CAI9089747.1"/>
    </source>
</evidence>
<dbReference type="Proteomes" id="UP001161247">
    <property type="component" value="Chromosome 1"/>
</dbReference>
<dbReference type="AlphaFoldDB" id="A0AAV1C5M9"/>
<protein>
    <submittedName>
        <fullName evidence="2">OLC1v1024379C1</fullName>
    </submittedName>
</protein>
<proteinExistence type="predicted"/>
<dbReference type="EMBL" id="OX459118">
    <property type="protein sequence ID" value="CAI9089747.1"/>
    <property type="molecule type" value="Genomic_DNA"/>
</dbReference>